<dbReference type="EMBL" id="KB740923">
    <property type="protein sequence ID" value="ENN78275.1"/>
    <property type="molecule type" value="Genomic_DNA"/>
</dbReference>
<evidence type="ECO:0000313" key="1">
    <source>
        <dbReference type="EMBL" id="ENN78275.1"/>
    </source>
</evidence>
<organism evidence="1">
    <name type="scientific">Dendroctonus ponderosae</name>
    <name type="common">Mountain pine beetle</name>
    <dbReference type="NCBI Taxonomy" id="77166"/>
    <lineage>
        <taxon>Eukaryota</taxon>
        <taxon>Metazoa</taxon>
        <taxon>Ecdysozoa</taxon>
        <taxon>Arthropoda</taxon>
        <taxon>Hexapoda</taxon>
        <taxon>Insecta</taxon>
        <taxon>Pterygota</taxon>
        <taxon>Neoptera</taxon>
        <taxon>Endopterygota</taxon>
        <taxon>Coleoptera</taxon>
        <taxon>Polyphaga</taxon>
        <taxon>Cucujiformia</taxon>
        <taxon>Curculionidae</taxon>
        <taxon>Scolytinae</taxon>
        <taxon>Dendroctonus</taxon>
    </lineage>
</organism>
<feature type="non-terminal residue" evidence="1">
    <location>
        <position position="1"/>
    </location>
</feature>
<dbReference type="OrthoDB" id="2019763at2759"/>
<proteinExistence type="predicted"/>
<dbReference type="AlphaFoldDB" id="N6U9A2"/>
<reference evidence="1" key="1">
    <citation type="journal article" date="2013" name="Genome Biol.">
        <title>Draft genome of the mountain pine beetle, Dendroctonus ponderosae Hopkins, a major forest pest.</title>
        <authorList>
            <person name="Keeling C.I."/>
            <person name="Yuen M.M."/>
            <person name="Liao N.Y."/>
            <person name="Docking T.R."/>
            <person name="Chan S.K."/>
            <person name="Taylor G.A."/>
            <person name="Palmquist D.L."/>
            <person name="Jackman S.D."/>
            <person name="Nguyen A."/>
            <person name="Li M."/>
            <person name="Henderson H."/>
            <person name="Janes J.K."/>
            <person name="Zhao Y."/>
            <person name="Pandoh P."/>
            <person name="Moore R."/>
            <person name="Sperling F.A."/>
            <person name="Huber D.P."/>
            <person name="Birol I."/>
            <person name="Jones S.J."/>
            <person name="Bohlmann J."/>
        </authorList>
    </citation>
    <scope>NUCLEOTIDE SEQUENCE</scope>
</reference>
<dbReference type="HOGENOM" id="CLU_1604423_0_0_1"/>
<gene>
    <name evidence="1" type="ORF">YQE_05426</name>
</gene>
<name>N6U9A2_DENPD</name>
<accession>N6U9A2</accession>
<protein>
    <submittedName>
        <fullName evidence="1">Uncharacterized protein</fullName>
    </submittedName>
</protein>
<sequence length="166" mass="19435">MIQMFERSPKLWNGVLVFSKTMAKHYQKAMKIINSANKDSSIIQEKPENFNNEKQSTALNGKLDQSMRRSRAGWIKARDETSQFDANLGQLEEFSAHRTYCLDYPRNAVEVANEINLLPTNPMSVRYQSLDRAPTVVDHDREFLPIRDRRDRSLERGLYFEDDPYM</sequence>